<evidence type="ECO:0000256" key="7">
    <source>
        <dbReference type="PROSITE-ProRule" id="PRU00042"/>
    </source>
</evidence>
<evidence type="ECO:0000313" key="10">
    <source>
        <dbReference type="Proteomes" id="UP000283509"/>
    </source>
</evidence>
<protein>
    <submittedName>
        <fullName evidence="9">Zinc finger protein</fullName>
    </submittedName>
</protein>
<dbReference type="SUPFAM" id="SSF57667">
    <property type="entry name" value="beta-beta-alpha zinc fingers"/>
    <property type="match status" value="3"/>
</dbReference>
<reference evidence="9 10" key="2">
    <citation type="submission" date="2019-01" db="EMBL/GenBank/DDBJ databases">
        <title>The decoding of complex shrimp genome reveals the adaptation for benthos swimmer, frequently molting mechanism and breeding impact on genome.</title>
        <authorList>
            <person name="Sun Y."/>
            <person name="Gao Y."/>
            <person name="Yu Y."/>
        </authorList>
    </citation>
    <scope>NUCLEOTIDE SEQUENCE [LARGE SCALE GENOMIC DNA]</scope>
    <source>
        <tissue evidence="9">Muscle</tissue>
    </source>
</reference>
<feature type="domain" description="C2H2-type" evidence="8">
    <location>
        <begin position="410"/>
        <end position="438"/>
    </location>
</feature>
<accession>A0A3R7M8P2</accession>
<evidence type="ECO:0000256" key="5">
    <source>
        <dbReference type="ARBA" id="ARBA00022833"/>
    </source>
</evidence>
<dbReference type="PANTHER" id="PTHR24379:SF127">
    <property type="entry name" value="BLOODY FINGERS-RELATED"/>
    <property type="match status" value="1"/>
</dbReference>
<feature type="domain" description="C2H2-type" evidence="8">
    <location>
        <begin position="24"/>
        <end position="52"/>
    </location>
</feature>
<keyword evidence="3" id="KW-0677">Repeat</keyword>
<dbReference type="Pfam" id="PF00096">
    <property type="entry name" value="zf-C2H2"/>
    <property type="match status" value="3"/>
</dbReference>
<dbReference type="OrthoDB" id="10039931at2759"/>
<reference evidence="9 10" key="1">
    <citation type="submission" date="2018-04" db="EMBL/GenBank/DDBJ databases">
        <authorList>
            <person name="Zhang X."/>
            <person name="Yuan J."/>
            <person name="Li F."/>
            <person name="Xiang J."/>
        </authorList>
    </citation>
    <scope>NUCLEOTIDE SEQUENCE [LARGE SCALE GENOMIC DNA]</scope>
    <source>
        <tissue evidence="9">Muscle</tissue>
    </source>
</reference>
<comment type="subcellular location">
    <subcellularLocation>
        <location evidence="1">Nucleus</location>
    </subcellularLocation>
</comment>
<dbReference type="PROSITE" id="PS50157">
    <property type="entry name" value="ZINC_FINGER_C2H2_2"/>
    <property type="match status" value="5"/>
</dbReference>
<dbReference type="GO" id="GO:0005634">
    <property type="term" value="C:nucleus"/>
    <property type="evidence" value="ECO:0007669"/>
    <property type="project" value="UniProtKB-SubCell"/>
</dbReference>
<keyword evidence="10" id="KW-1185">Reference proteome</keyword>
<dbReference type="FunFam" id="3.30.160.60:FF:000624">
    <property type="entry name" value="zinc finger protein 697"/>
    <property type="match status" value="1"/>
</dbReference>
<dbReference type="SMART" id="SM00355">
    <property type="entry name" value="ZnF_C2H2"/>
    <property type="match status" value="8"/>
</dbReference>
<dbReference type="AlphaFoldDB" id="A0A3R7M8P2"/>
<keyword evidence="4 7" id="KW-0863">Zinc-finger</keyword>
<evidence type="ECO:0000256" key="2">
    <source>
        <dbReference type="ARBA" id="ARBA00022723"/>
    </source>
</evidence>
<dbReference type="PROSITE" id="PS00028">
    <property type="entry name" value="ZINC_FINGER_C2H2_1"/>
    <property type="match status" value="6"/>
</dbReference>
<evidence type="ECO:0000256" key="3">
    <source>
        <dbReference type="ARBA" id="ARBA00022737"/>
    </source>
</evidence>
<evidence type="ECO:0000313" key="9">
    <source>
        <dbReference type="EMBL" id="ROT75051.1"/>
    </source>
</evidence>
<keyword evidence="5" id="KW-0862">Zinc</keyword>
<keyword evidence="2" id="KW-0479">Metal-binding</keyword>
<keyword evidence="6" id="KW-0539">Nucleus</keyword>
<dbReference type="Gene3D" id="3.30.160.60">
    <property type="entry name" value="Classic Zinc Finger"/>
    <property type="match status" value="5"/>
</dbReference>
<dbReference type="GO" id="GO:0008270">
    <property type="term" value="F:zinc ion binding"/>
    <property type="evidence" value="ECO:0007669"/>
    <property type="project" value="UniProtKB-KW"/>
</dbReference>
<dbReference type="EMBL" id="QCYY01001815">
    <property type="protein sequence ID" value="ROT75051.1"/>
    <property type="molecule type" value="Genomic_DNA"/>
</dbReference>
<comment type="caution">
    <text evidence="9">The sequence shown here is derived from an EMBL/GenBank/DDBJ whole genome shotgun (WGS) entry which is preliminary data.</text>
</comment>
<evidence type="ECO:0000256" key="4">
    <source>
        <dbReference type="ARBA" id="ARBA00022771"/>
    </source>
</evidence>
<dbReference type="InterPro" id="IPR013087">
    <property type="entry name" value="Znf_C2H2_type"/>
</dbReference>
<evidence type="ECO:0000256" key="1">
    <source>
        <dbReference type="ARBA" id="ARBA00004123"/>
    </source>
</evidence>
<sequence>MKSTGDSQATVVHIRIIREKKHKFSCDFCLQSFSSADRLSQHVASDHTSLDIQDVYMCPLCRCCLLCQDDLSDHLHVKHQVLINSLQEPAICEFCGLCLDDGESLSYHHRTSHHSETNGTSVVKRVELTLRDISNMGMGNPSCKTLFQLIEYPIEKSSVDLQTVDERDGEEIVVKPKENSEIFEVSESTMPHFEIQGVFEDDNFVSVETCNDTTFPHSFENSSQNLEDEVQNFEICDNSNDEAKAVGDVQSNDSHIEMVICCNSSEKSETSSGEIILTVESDKELVWSNDFMSQVINSSGILKRNSEPIRPSGSVESSCISYSLQFDDADTRQVKVGCEQNFETRNEKESDRSCDQLINASQSIEVISSEPYLARKSRGARRKVCAICGVVFRQLGELEQHESTQHGIRVKCDLCDDTFAFSKSLRNHYLRKHSKDGNFRCEECNKSFKCRSNLWSHRFTHTSQEDRRFTCPECPQRFNTRSKLNVHLQSHTGEKKFQCGECQKGFIYQGLLLRHMRKHFPETDNFLSDDQSIYMVEVGEKASEDDTTQH</sequence>
<dbReference type="InterPro" id="IPR036236">
    <property type="entry name" value="Znf_C2H2_sf"/>
</dbReference>
<evidence type="ECO:0000256" key="6">
    <source>
        <dbReference type="ARBA" id="ARBA00023242"/>
    </source>
</evidence>
<organism evidence="9 10">
    <name type="scientific">Penaeus vannamei</name>
    <name type="common">Whiteleg shrimp</name>
    <name type="synonym">Litopenaeus vannamei</name>
    <dbReference type="NCBI Taxonomy" id="6689"/>
    <lineage>
        <taxon>Eukaryota</taxon>
        <taxon>Metazoa</taxon>
        <taxon>Ecdysozoa</taxon>
        <taxon>Arthropoda</taxon>
        <taxon>Crustacea</taxon>
        <taxon>Multicrustacea</taxon>
        <taxon>Malacostraca</taxon>
        <taxon>Eumalacostraca</taxon>
        <taxon>Eucarida</taxon>
        <taxon>Decapoda</taxon>
        <taxon>Dendrobranchiata</taxon>
        <taxon>Penaeoidea</taxon>
        <taxon>Penaeidae</taxon>
        <taxon>Penaeus</taxon>
    </lineage>
</organism>
<gene>
    <name evidence="9" type="ORF">C7M84_006417</name>
</gene>
<proteinExistence type="predicted"/>
<evidence type="ECO:0000259" key="8">
    <source>
        <dbReference type="PROSITE" id="PS50157"/>
    </source>
</evidence>
<dbReference type="FunFam" id="3.30.160.60:FF:000145">
    <property type="entry name" value="Zinc finger protein 574"/>
    <property type="match status" value="1"/>
</dbReference>
<feature type="domain" description="C2H2-type" evidence="8">
    <location>
        <begin position="497"/>
        <end position="524"/>
    </location>
</feature>
<dbReference type="Proteomes" id="UP000283509">
    <property type="component" value="Unassembled WGS sequence"/>
</dbReference>
<feature type="domain" description="C2H2-type" evidence="8">
    <location>
        <begin position="439"/>
        <end position="466"/>
    </location>
</feature>
<name>A0A3R7M8P2_PENVA</name>
<feature type="domain" description="C2H2-type" evidence="8">
    <location>
        <begin position="469"/>
        <end position="496"/>
    </location>
</feature>
<dbReference type="PANTHER" id="PTHR24379">
    <property type="entry name" value="KRAB AND ZINC FINGER DOMAIN-CONTAINING"/>
    <property type="match status" value="1"/>
</dbReference>